<dbReference type="OrthoDB" id="3183836at2"/>
<organism evidence="3 4">
    <name type="scientific">Senegalimassilia faecalis</name>
    <dbReference type="NCBI Taxonomy" id="2509433"/>
    <lineage>
        <taxon>Bacteria</taxon>
        <taxon>Bacillati</taxon>
        <taxon>Actinomycetota</taxon>
        <taxon>Coriobacteriia</taxon>
        <taxon>Coriobacteriales</taxon>
        <taxon>Coriobacteriaceae</taxon>
        <taxon>Senegalimassilia</taxon>
    </lineage>
</organism>
<dbReference type="RefSeq" id="WP_129424785.1">
    <property type="nucleotide sequence ID" value="NZ_SDPW01000001.1"/>
</dbReference>
<dbReference type="Proteomes" id="UP000293345">
    <property type="component" value="Unassembled WGS sequence"/>
</dbReference>
<dbReference type="Pfam" id="PF13411">
    <property type="entry name" value="MerR_1"/>
    <property type="match status" value="1"/>
</dbReference>
<accession>A0A4Q2K1W5</accession>
<dbReference type="EMBL" id="SDPW01000001">
    <property type="protein sequence ID" value="RXZ54428.1"/>
    <property type="molecule type" value="Genomic_DNA"/>
</dbReference>
<evidence type="ECO:0000256" key="1">
    <source>
        <dbReference type="SAM" id="MobiDB-lite"/>
    </source>
</evidence>
<name>A0A4Q2K1W5_9ACTN</name>
<keyword evidence="4" id="KW-1185">Reference proteome</keyword>
<evidence type="ECO:0000313" key="3">
    <source>
        <dbReference type="EMBL" id="RXZ54428.1"/>
    </source>
</evidence>
<comment type="caution">
    <text evidence="3">The sequence shown here is derived from an EMBL/GenBank/DDBJ whole genome shotgun (WGS) entry which is preliminary data.</text>
</comment>
<gene>
    <name evidence="3" type="ORF">ET524_08025</name>
</gene>
<dbReference type="InterPro" id="IPR009061">
    <property type="entry name" value="DNA-bd_dom_put_sf"/>
</dbReference>
<evidence type="ECO:0000259" key="2">
    <source>
        <dbReference type="Pfam" id="PF13411"/>
    </source>
</evidence>
<evidence type="ECO:0000313" key="4">
    <source>
        <dbReference type="Proteomes" id="UP000293345"/>
    </source>
</evidence>
<dbReference type="SUPFAM" id="SSF46955">
    <property type="entry name" value="Putative DNA-binding domain"/>
    <property type="match status" value="1"/>
</dbReference>
<protein>
    <submittedName>
        <fullName evidence="3">MerR family transcriptional regulator</fullName>
    </submittedName>
</protein>
<dbReference type="Gene3D" id="1.10.1660.10">
    <property type="match status" value="1"/>
</dbReference>
<dbReference type="AlphaFoldDB" id="A0A4Q2K1W5"/>
<dbReference type="GO" id="GO:0003677">
    <property type="term" value="F:DNA binding"/>
    <property type="evidence" value="ECO:0007669"/>
    <property type="project" value="InterPro"/>
</dbReference>
<dbReference type="GO" id="GO:0006355">
    <property type="term" value="P:regulation of DNA-templated transcription"/>
    <property type="evidence" value="ECO:0007669"/>
    <property type="project" value="InterPro"/>
</dbReference>
<feature type="region of interest" description="Disordered" evidence="1">
    <location>
        <begin position="1"/>
        <end position="24"/>
    </location>
</feature>
<proteinExistence type="predicted"/>
<feature type="domain" description="HTH merR-type" evidence="2">
    <location>
        <begin position="55"/>
        <end position="125"/>
    </location>
</feature>
<dbReference type="InterPro" id="IPR000551">
    <property type="entry name" value="MerR-type_HTH_dom"/>
</dbReference>
<dbReference type="CDD" id="cd00592">
    <property type="entry name" value="HTH_MerR-like"/>
    <property type="match status" value="1"/>
</dbReference>
<reference evidence="3 4" key="1">
    <citation type="submission" date="2019-01" db="EMBL/GenBank/DDBJ databases">
        <title>Senegalimassilia sp. nov. KGMB04484 isolated human feces.</title>
        <authorList>
            <person name="Han K.-I."/>
            <person name="Kim J.-S."/>
            <person name="Lee K.C."/>
            <person name="Suh M.K."/>
            <person name="Eom M.K."/>
            <person name="Lee J.H."/>
            <person name="Park S.-H."/>
            <person name="Kang S.W."/>
            <person name="Park J.-E."/>
            <person name="Oh B.S."/>
            <person name="Yu S.Y."/>
            <person name="Choi S.-H."/>
            <person name="Lee D.H."/>
            <person name="Yoon H."/>
            <person name="Kim B.-Y."/>
            <person name="Lee J.H."/>
            <person name="Lee J.-S."/>
        </authorList>
    </citation>
    <scope>NUCLEOTIDE SEQUENCE [LARGE SCALE GENOMIC DNA]</scope>
    <source>
        <strain evidence="3 4">KGMB04484</strain>
    </source>
</reference>
<sequence length="291" mass="31782">MRTPNASSSKAREIKVEETLTSSSPNPACCSSVEQICWNSGGRQMNNAHEHGGWTISEVERLTGLPRRDIQRCCYSGKGGLGIIKPQDSTWGRRTYSARDVATLFVVRLEKQQGLSLPEIGEKLRKRPVIGSEVEPGLLAVHIARLKERQEEVSGQLLAARALLMASQGAEPLLAGELVENEIDAQVVEALRKMADEEAEQIDAHADRVACRGWLLRSFALLAGDAHFSEASERATLALAGAIDGIHERYNVSHVAAKKILNWAFTAPGMSVVVDVWLGPGTYELLLQTLH</sequence>